<protein>
    <recommendedName>
        <fullName evidence="4">OTU domain-containing protein</fullName>
    </recommendedName>
</protein>
<dbReference type="CDD" id="cd22744">
    <property type="entry name" value="OTU"/>
    <property type="match status" value="1"/>
</dbReference>
<keyword evidence="3" id="KW-1185">Reference proteome</keyword>
<feature type="region of interest" description="Disordered" evidence="1">
    <location>
        <begin position="1"/>
        <end position="46"/>
    </location>
</feature>
<dbReference type="EMBL" id="JAPCWZ010000004">
    <property type="protein sequence ID" value="KAK8868757.1"/>
    <property type="molecule type" value="Genomic_DNA"/>
</dbReference>
<dbReference type="Gene3D" id="3.90.70.80">
    <property type="match status" value="1"/>
</dbReference>
<dbReference type="Proteomes" id="UP001390339">
    <property type="component" value="Unassembled WGS sequence"/>
</dbReference>
<comment type="caution">
    <text evidence="2">The sequence shown here is derived from an EMBL/GenBank/DDBJ whole genome shotgun (WGS) entry which is preliminary data.</text>
</comment>
<evidence type="ECO:0000256" key="1">
    <source>
        <dbReference type="SAM" id="MobiDB-lite"/>
    </source>
</evidence>
<accession>A0ABR2IVA2</accession>
<organism evidence="2 3">
    <name type="scientific">Apiospora arundinis</name>
    <dbReference type="NCBI Taxonomy" id="335852"/>
    <lineage>
        <taxon>Eukaryota</taxon>
        <taxon>Fungi</taxon>
        <taxon>Dikarya</taxon>
        <taxon>Ascomycota</taxon>
        <taxon>Pezizomycotina</taxon>
        <taxon>Sordariomycetes</taxon>
        <taxon>Xylariomycetidae</taxon>
        <taxon>Amphisphaeriales</taxon>
        <taxon>Apiosporaceae</taxon>
        <taxon>Apiospora</taxon>
    </lineage>
</organism>
<evidence type="ECO:0000313" key="3">
    <source>
        <dbReference type="Proteomes" id="UP001390339"/>
    </source>
</evidence>
<name>A0ABR2IVA2_9PEZI</name>
<sequence>MNYVAPAGTKRKFDDIESPVDPPNKVKRRTPSSSPLSEVGDDRLPSAEEFNQLEQERLVHQAKESIETETETYREETNLDMLHEDLENTLAQIKSANQGYLTPEAFKRLKSEVESSPFNSPEPKAPQRQYADAATITRTVIKVVRSSEVQTVEPIVTDVGIQTESYVSNASIQTEKLVSDASIQTEKFVSDASVQTDPIPKKSPYEMIRRTKPLVPSANVITVKCRLRKEPPTITRTPSTRVRAASSYLPSPSRTQPTQVVSLIDDDDDSIMEVSGENWPVGGSQYGNDLAYGLDYADEMDSDEEAIQNVEFYGIQQTAANAPRIAKLLRYQDMQIGVGEHPSPLVGLRLDRQRYMKEISSNHRRDPISRATLILQKSSWSARAPLDEYAAIAANWTQNGYQVLKGFPLVEDVEFIIHRNSPALEPDGDCYWRSVAFCLYGSDEYWDVVKAEHLGYLHHVLSEPRHPRYRLYSEHLNSRFFDTSSVGGSPFKANIWQLLHLAHAWTPAVVSQITADLYNICVIIFTLEDGIIAETNVRGVYNSRHIFLCFTRNCHFQPMTPNSYDPWEFQYPRITVEATAKYVNAPKATSTKQTWDHPWRKEFFQTVMPPVPRLHGCDVEELRKYLGSNPRV</sequence>
<gene>
    <name evidence="2" type="ORF">PGQ11_007335</name>
</gene>
<proteinExistence type="predicted"/>
<reference evidence="2 3" key="1">
    <citation type="journal article" date="2024" name="IMA Fungus">
        <title>Apiospora arundinis, a panoply of carbohydrate-active enzymes and secondary metabolites.</title>
        <authorList>
            <person name="Sorensen T."/>
            <person name="Petersen C."/>
            <person name="Muurmann A.T."/>
            <person name="Christiansen J.V."/>
            <person name="Brundto M.L."/>
            <person name="Overgaard C.K."/>
            <person name="Boysen A.T."/>
            <person name="Wollenberg R.D."/>
            <person name="Larsen T.O."/>
            <person name="Sorensen J.L."/>
            <person name="Nielsen K.L."/>
            <person name="Sondergaard T.E."/>
        </authorList>
    </citation>
    <scope>NUCLEOTIDE SEQUENCE [LARGE SCALE GENOMIC DNA]</scope>
    <source>
        <strain evidence="2 3">AAU 773</strain>
    </source>
</reference>
<evidence type="ECO:0008006" key="4">
    <source>
        <dbReference type="Google" id="ProtNLM"/>
    </source>
</evidence>
<evidence type="ECO:0000313" key="2">
    <source>
        <dbReference type="EMBL" id="KAK8868757.1"/>
    </source>
</evidence>